<evidence type="ECO:0000313" key="3">
    <source>
        <dbReference type="Proteomes" id="UP001058330"/>
    </source>
</evidence>
<feature type="region of interest" description="Disordered" evidence="1">
    <location>
        <begin position="102"/>
        <end position="122"/>
    </location>
</feature>
<gene>
    <name evidence="2" type="ORF">KU306_00615</name>
</gene>
<dbReference type="Pfam" id="PF12840">
    <property type="entry name" value="HTH_20"/>
    <property type="match status" value="1"/>
</dbReference>
<dbReference type="SUPFAM" id="SSF46785">
    <property type="entry name" value="Winged helix' DNA-binding domain"/>
    <property type="match status" value="1"/>
</dbReference>
<organism evidence="2 3">
    <name type="scientific">Haloferax larsenii</name>
    <dbReference type="NCBI Taxonomy" id="302484"/>
    <lineage>
        <taxon>Archaea</taxon>
        <taxon>Methanobacteriati</taxon>
        <taxon>Methanobacteriota</taxon>
        <taxon>Stenosarchaea group</taxon>
        <taxon>Halobacteria</taxon>
        <taxon>Halobacteriales</taxon>
        <taxon>Haloferacaceae</taxon>
        <taxon>Haloferax</taxon>
    </lineage>
</organism>
<proteinExistence type="predicted"/>
<dbReference type="InterPro" id="IPR011991">
    <property type="entry name" value="ArsR-like_HTH"/>
</dbReference>
<dbReference type="Proteomes" id="UP001058330">
    <property type="component" value="Chromosome"/>
</dbReference>
<protein>
    <submittedName>
        <fullName evidence="2">Winged helix-turn-helix domain-containing protein</fullName>
    </submittedName>
</protein>
<name>A0ABY5RFT7_HALLR</name>
<evidence type="ECO:0000256" key="1">
    <source>
        <dbReference type="SAM" id="MobiDB-lite"/>
    </source>
</evidence>
<dbReference type="Gene3D" id="1.10.10.10">
    <property type="entry name" value="Winged helix-like DNA-binding domain superfamily/Winged helix DNA-binding domain"/>
    <property type="match status" value="1"/>
</dbReference>
<dbReference type="InterPro" id="IPR036388">
    <property type="entry name" value="WH-like_DNA-bd_sf"/>
</dbReference>
<reference evidence="2" key="1">
    <citation type="submission" date="2021-07" db="EMBL/GenBank/DDBJ databases">
        <title>Studies on halocins as antimicrobial molecules from haloarchaea.</title>
        <authorList>
            <person name="Kumar S."/>
            <person name="Khare S.K."/>
        </authorList>
    </citation>
    <scope>NUCLEOTIDE SEQUENCE</scope>
    <source>
        <strain evidence="2">NCIM 5678</strain>
    </source>
</reference>
<accession>A0ABY5RFT7</accession>
<keyword evidence="3" id="KW-1185">Reference proteome</keyword>
<evidence type="ECO:0000313" key="2">
    <source>
        <dbReference type="EMBL" id="UVE50447.1"/>
    </source>
</evidence>
<dbReference type="EMBL" id="CP078063">
    <property type="protein sequence ID" value="UVE50447.1"/>
    <property type="molecule type" value="Genomic_DNA"/>
</dbReference>
<dbReference type="CDD" id="cd00090">
    <property type="entry name" value="HTH_ARSR"/>
    <property type="match status" value="1"/>
</dbReference>
<dbReference type="InterPro" id="IPR036390">
    <property type="entry name" value="WH_DNA-bd_sf"/>
</dbReference>
<sequence>MASKNVSEDCDDAKVLSLLDDEYARTILTATSEKPMSATELAETYDMSPPTVYRRVESLKACDLLSEQTQYAEDGHHFAVYSANVGQFTVTIEDGEMTLDVARESEPESPADRFTRLYEDLR</sequence>